<keyword evidence="3" id="KW-1185">Reference proteome</keyword>
<dbReference type="OrthoDB" id="3194534at2759"/>
<feature type="chain" id="PRO_5040306047" evidence="1">
    <location>
        <begin position="20"/>
        <end position="188"/>
    </location>
</feature>
<dbReference type="Proteomes" id="UP000724874">
    <property type="component" value="Unassembled WGS sequence"/>
</dbReference>
<protein>
    <submittedName>
        <fullName evidence="2">Uncharacterized protein</fullName>
    </submittedName>
</protein>
<dbReference type="AlphaFoldDB" id="A0A9P5TJA2"/>
<comment type="caution">
    <text evidence="2">The sequence shown here is derived from an EMBL/GenBank/DDBJ whole genome shotgun (WGS) entry which is preliminary data.</text>
</comment>
<proteinExistence type="predicted"/>
<accession>A0A9P5TJA2</accession>
<evidence type="ECO:0000313" key="3">
    <source>
        <dbReference type="Proteomes" id="UP000724874"/>
    </source>
</evidence>
<dbReference type="EMBL" id="JADNYJ010000089">
    <property type="protein sequence ID" value="KAF8887659.1"/>
    <property type="molecule type" value="Genomic_DNA"/>
</dbReference>
<keyword evidence="1" id="KW-0732">Signal</keyword>
<organism evidence="2 3">
    <name type="scientific">Gymnopilus junonius</name>
    <name type="common">Spectacular rustgill mushroom</name>
    <name type="synonym">Gymnopilus spectabilis subsp. junonius</name>
    <dbReference type="NCBI Taxonomy" id="109634"/>
    <lineage>
        <taxon>Eukaryota</taxon>
        <taxon>Fungi</taxon>
        <taxon>Dikarya</taxon>
        <taxon>Basidiomycota</taxon>
        <taxon>Agaricomycotina</taxon>
        <taxon>Agaricomycetes</taxon>
        <taxon>Agaricomycetidae</taxon>
        <taxon>Agaricales</taxon>
        <taxon>Agaricineae</taxon>
        <taxon>Hymenogastraceae</taxon>
        <taxon>Gymnopilus</taxon>
    </lineage>
</organism>
<feature type="signal peptide" evidence="1">
    <location>
        <begin position="1"/>
        <end position="19"/>
    </location>
</feature>
<reference evidence="2" key="1">
    <citation type="submission" date="2020-11" db="EMBL/GenBank/DDBJ databases">
        <authorList>
            <consortium name="DOE Joint Genome Institute"/>
            <person name="Ahrendt S."/>
            <person name="Riley R."/>
            <person name="Andreopoulos W."/>
            <person name="LaButti K."/>
            <person name="Pangilinan J."/>
            <person name="Ruiz-duenas F.J."/>
            <person name="Barrasa J.M."/>
            <person name="Sanchez-Garcia M."/>
            <person name="Camarero S."/>
            <person name="Miyauchi S."/>
            <person name="Serrano A."/>
            <person name="Linde D."/>
            <person name="Babiker R."/>
            <person name="Drula E."/>
            <person name="Ayuso-Fernandez I."/>
            <person name="Pacheco R."/>
            <person name="Padilla G."/>
            <person name="Ferreira P."/>
            <person name="Barriuso J."/>
            <person name="Kellner H."/>
            <person name="Castanera R."/>
            <person name="Alfaro M."/>
            <person name="Ramirez L."/>
            <person name="Pisabarro A.G."/>
            <person name="Kuo A."/>
            <person name="Tritt A."/>
            <person name="Lipzen A."/>
            <person name="He G."/>
            <person name="Yan M."/>
            <person name="Ng V."/>
            <person name="Cullen D."/>
            <person name="Martin F."/>
            <person name="Rosso M.-N."/>
            <person name="Henrissat B."/>
            <person name="Hibbett D."/>
            <person name="Martinez A.T."/>
            <person name="Grigoriev I.V."/>
        </authorList>
    </citation>
    <scope>NUCLEOTIDE SEQUENCE</scope>
    <source>
        <strain evidence="2">AH 44721</strain>
    </source>
</reference>
<evidence type="ECO:0000256" key="1">
    <source>
        <dbReference type="SAM" id="SignalP"/>
    </source>
</evidence>
<name>A0A9P5TJA2_GYMJU</name>
<sequence>MTLLPYLLFCLTHLVLVVGIHSNTFKAGYKSIDEILHCPNLENIDYIHLEWREDFLNKPIFPMSYSSFLRNLQCVLLIAGFSTMAHLYAFHIGAFIEYNKSLTQAMCGQSNEPLLEVMRDLSKQNDSGTPLEVTREQKLSIESRRDITERQAALDDAMLTKDKGKISKAKSTLDKQKCALYKLILLKA</sequence>
<evidence type="ECO:0000313" key="2">
    <source>
        <dbReference type="EMBL" id="KAF8887659.1"/>
    </source>
</evidence>
<gene>
    <name evidence="2" type="ORF">CPB84DRAFT_1849826</name>
</gene>